<feature type="domain" description="HTH araC/xylS-type" evidence="4">
    <location>
        <begin position="152"/>
        <end position="249"/>
    </location>
</feature>
<keyword evidence="1" id="KW-0805">Transcription regulation</keyword>
<reference evidence="5 6" key="1">
    <citation type="submission" date="2019-06" db="EMBL/GenBank/DDBJ databases">
        <title>Sequencing the genomes of 1000 actinobacteria strains.</title>
        <authorList>
            <person name="Klenk H.-P."/>
        </authorList>
    </citation>
    <scope>NUCLEOTIDE SEQUENCE [LARGE SCALE GENOMIC DNA]</scope>
    <source>
        <strain evidence="5 6">DSM 45301</strain>
    </source>
</reference>
<keyword evidence="2" id="KW-0238">DNA-binding</keyword>
<dbReference type="EMBL" id="VFPA01000005">
    <property type="protein sequence ID" value="TQM03879.1"/>
    <property type="molecule type" value="Genomic_DNA"/>
</dbReference>
<evidence type="ECO:0000313" key="5">
    <source>
        <dbReference type="EMBL" id="TQM03879.1"/>
    </source>
</evidence>
<dbReference type="InterPro" id="IPR018060">
    <property type="entry name" value="HTH_AraC"/>
</dbReference>
<accession>A0A543D3G6</accession>
<name>A0A543D3G6_9PSEU</name>
<dbReference type="PANTHER" id="PTHR46796">
    <property type="entry name" value="HTH-TYPE TRANSCRIPTIONAL ACTIVATOR RHAS-RELATED"/>
    <property type="match status" value="1"/>
</dbReference>
<keyword evidence="3" id="KW-0804">Transcription</keyword>
<evidence type="ECO:0000256" key="1">
    <source>
        <dbReference type="ARBA" id="ARBA00023015"/>
    </source>
</evidence>
<dbReference type="AlphaFoldDB" id="A0A543D3G6"/>
<protein>
    <submittedName>
        <fullName evidence="5">AraC family transcriptional regulator</fullName>
    </submittedName>
</protein>
<comment type="caution">
    <text evidence="5">The sequence shown here is derived from an EMBL/GenBank/DDBJ whole genome shotgun (WGS) entry which is preliminary data.</text>
</comment>
<dbReference type="GO" id="GO:0043565">
    <property type="term" value="F:sequence-specific DNA binding"/>
    <property type="evidence" value="ECO:0007669"/>
    <property type="project" value="InterPro"/>
</dbReference>
<dbReference type="Proteomes" id="UP000315677">
    <property type="component" value="Unassembled WGS sequence"/>
</dbReference>
<dbReference type="PROSITE" id="PS01124">
    <property type="entry name" value="HTH_ARAC_FAMILY_2"/>
    <property type="match status" value="1"/>
</dbReference>
<gene>
    <name evidence="5" type="ORF">FB558_6904</name>
</gene>
<dbReference type="Pfam" id="PF12833">
    <property type="entry name" value="HTH_18"/>
    <property type="match status" value="1"/>
</dbReference>
<dbReference type="InterPro" id="IPR009057">
    <property type="entry name" value="Homeodomain-like_sf"/>
</dbReference>
<dbReference type="Pfam" id="PF20240">
    <property type="entry name" value="DUF6597"/>
    <property type="match status" value="1"/>
</dbReference>
<proteinExistence type="predicted"/>
<dbReference type="InterPro" id="IPR046532">
    <property type="entry name" value="DUF6597"/>
</dbReference>
<keyword evidence="6" id="KW-1185">Reference proteome</keyword>
<dbReference type="SUPFAM" id="SSF46689">
    <property type="entry name" value="Homeodomain-like"/>
    <property type="match status" value="1"/>
</dbReference>
<dbReference type="PANTHER" id="PTHR46796:SF15">
    <property type="entry name" value="BLL1074 PROTEIN"/>
    <property type="match status" value="1"/>
</dbReference>
<evidence type="ECO:0000259" key="4">
    <source>
        <dbReference type="PROSITE" id="PS01124"/>
    </source>
</evidence>
<evidence type="ECO:0000256" key="3">
    <source>
        <dbReference type="ARBA" id="ARBA00023163"/>
    </source>
</evidence>
<sequence length="250" mass="26536">MAGTARAVRGGRYRCRVVYREALPPPALRGEVERVWTVRVADDAPARVQQVLPDGCMDLVWTGRELLVAGPDTAPHPARREPGDIGAGLRFAPGRLPALLGVPAVEVRNRRVPLEALRPDLARRALARLEQGASPVPVLLAVTTALPGSPAEAALRVVSAHLDAGATARDTAEHLGWTERSLHRRCLAAFGYGPAVLRRVLRFRRAAALLHDGVPIAQAAAAAGYADQPHLSREVRALAGVAPGQLARGA</sequence>
<dbReference type="GO" id="GO:0003700">
    <property type="term" value="F:DNA-binding transcription factor activity"/>
    <property type="evidence" value="ECO:0007669"/>
    <property type="project" value="InterPro"/>
</dbReference>
<dbReference type="InterPro" id="IPR050204">
    <property type="entry name" value="AraC_XylS_family_regulators"/>
</dbReference>
<evidence type="ECO:0000313" key="6">
    <source>
        <dbReference type="Proteomes" id="UP000315677"/>
    </source>
</evidence>
<organism evidence="5 6">
    <name type="scientific">Pseudonocardia kunmingensis</name>
    <dbReference type="NCBI Taxonomy" id="630975"/>
    <lineage>
        <taxon>Bacteria</taxon>
        <taxon>Bacillati</taxon>
        <taxon>Actinomycetota</taxon>
        <taxon>Actinomycetes</taxon>
        <taxon>Pseudonocardiales</taxon>
        <taxon>Pseudonocardiaceae</taxon>
        <taxon>Pseudonocardia</taxon>
    </lineage>
</organism>
<evidence type="ECO:0000256" key="2">
    <source>
        <dbReference type="ARBA" id="ARBA00023125"/>
    </source>
</evidence>
<dbReference type="Gene3D" id="1.10.10.60">
    <property type="entry name" value="Homeodomain-like"/>
    <property type="match status" value="1"/>
</dbReference>
<dbReference type="SMART" id="SM00342">
    <property type="entry name" value="HTH_ARAC"/>
    <property type="match status" value="1"/>
</dbReference>